<proteinExistence type="predicted"/>
<dbReference type="GO" id="GO:0004222">
    <property type="term" value="F:metalloendopeptidase activity"/>
    <property type="evidence" value="ECO:0007669"/>
    <property type="project" value="InterPro"/>
</dbReference>
<evidence type="ECO:0000256" key="3">
    <source>
        <dbReference type="ARBA" id="ARBA00022723"/>
    </source>
</evidence>
<dbReference type="FunFam" id="2.20.100.10:FF:000005">
    <property type="entry name" value="ADAM metallopeptidase with thrombospondin type 1 motif 9"/>
    <property type="match status" value="1"/>
</dbReference>
<dbReference type="PROSITE" id="PS51046">
    <property type="entry name" value="GON"/>
    <property type="match status" value="1"/>
</dbReference>
<keyword evidence="4" id="KW-0732">Signal</keyword>
<keyword evidence="3" id="KW-0479">Metal-binding</keyword>
<gene>
    <name evidence="7" type="ORF">BLA29_011732</name>
</gene>
<dbReference type="SMART" id="SM00209">
    <property type="entry name" value="TSP1"/>
    <property type="match status" value="1"/>
</dbReference>
<sequence length="134" mass="15979">MTDAFVWRTGEWQTCSSPCGFGHQRRKVYCYSQRTNTHVDRFYCDVRFKPEKRRQCNLRSCINVILTIGEVISCQDRRDRTRIRNDGVYEIWVQGTQIRVYCYGMGFLEKPLEYLILNDDNYSESNLMGSRYVC</sequence>
<evidence type="ECO:0000259" key="6">
    <source>
        <dbReference type="PROSITE" id="PS51046"/>
    </source>
</evidence>
<accession>A0A1Y3B180</accession>
<dbReference type="GO" id="GO:0008270">
    <property type="term" value="F:zinc ion binding"/>
    <property type="evidence" value="ECO:0007669"/>
    <property type="project" value="InterPro"/>
</dbReference>
<evidence type="ECO:0000256" key="4">
    <source>
        <dbReference type="ARBA" id="ARBA00022729"/>
    </source>
</evidence>
<dbReference type="Proteomes" id="UP000194236">
    <property type="component" value="Unassembled WGS sequence"/>
</dbReference>
<dbReference type="GO" id="GO:0005576">
    <property type="term" value="C:extracellular region"/>
    <property type="evidence" value="ECO:0007669"/>
    <property type="project" value="UniProtKB-SubCell"/>
</dbReference>
<dbReference type="Gene3D" id="2.20.100.10">
    <property type="entry name" value="Thrombospondin type-1 (TSP1) repeat"/>
    <property type="match status" value="1"/>
</dbReference>
<name>A0A1Y3B180_EURMA</name>
<evidence type="ECO:0000256" key="2">
    <source>
        <dbReference type="ARBA" id="ARBA00022525"/>
    </source>
</evidence>
<evidence type="ECO:0000256" key="5">
    <source>
        <dbReference type="ARBA" id="ARBA00022737"/>
    </source>
</evidence>
<keyword evidence="2" id="KW-0964">Secreted</keyword>
<dbReference type="EMBL" id="MUJZ01053173">
    <property type="protein sequence ID" value="OTF73095.1"/>
    <property type="molecule type" value="Genomic_DNA"/>
</dbReference>
<evidence type="ECO:0000256" key="1">
    <source>
        <dbReference type="ARBA" id="ARBA00004613"/>
    </source>
</evidence>
<evidence type="ECO:0000313" key="7">
    <source>
        <dbReference type="EMBL" id="OTF73095.1"/>
    </source>
</evidence>
<dbReference type="PROSITE" id="PS50092">
    <property type="entry name" value="TSP1"/>
    <property type="match status" value="1"/>
</dbReference>
<dbReference type="Pfam" id="PF08685">
    <property type="entry name" value="GON"/>
    <property type="match status" value="1"/>
</dbReference>
<dbReference type="OrthoDB" id="5781878at2759"/>
<dbReference type="InterPro" id="IPR012314">
    <property type="entry name" value="Pept_M12B_GON-ADAMTSs"/>
</dbReference>
<dbReference type="Pfam" id="PF19030">
    <property type="entry name" value="TSP1_ADAMTS"/>
    <property type="match status" value="1"/>
</dbReference>
<dbReference type="InterPro" id="IPR036383">
    <property type="entry name" value="TSP1_rpt_sf"/>
</dbReference>
<keyword evidence="8" id="KW-1185">Reference proteome</keyword>
<keyword evidence="5" id="KW-0677">Repeat</keyword>
<reference evidence="7 8" key="1">
    <citation type="submission" date="2017-03" db="EMBL/GenBank/DDBJ databases">
        <title>Genome Survey of Euroglyphus maynei.</title>
        <authorList>
            <person name="Arlian L.G."/>
            <person name="Morgan M.S."/>
            <person name="Rider S.D."/>
        </authorList>
    </citation>
    <scope>NUCLEOTIDE SEQUENCE [LARGE SCALE GENOMIC DNA]</scope>
    <source>
        <strain evidence="7">Arlian Lab</strain>
        <tissue evidence="7">Whole body</tissue>
    </source>
</reference>
<dbReference type="InterPro" id="IPR000884">
    <property type="entry name" value="TSP1_rpt"/>
</dbReference>
<dbReference type="SUPFAM" id="SSF82895">
    <property type="entry name" value="TSP-1 type 1 repeat"/>
    <property type="match status" value="1"/>
</dbReference>
<feature type="domain" description="GON" evidence="6">
    <location>
        <begin position="70"/>
        <end position="134"/>
    </location>
</feature>
<organism evidence="7 8">
    <name type="scientific">Euroglyphus maynei</name>
    <name type="common">Mayne's house dust mite</name>
    <dbReference type="NCBI Taxonomy" id="6958"/>
    <lineage>
        <taxon>Eukaryota</taxon>
        <taxon>Metazoa</taxon>
        <taxon>Ecdysozoa</taxon>
        <taxon>Arthropoda</taxon>
        <taxon>Chelicerata</taxon>
        <taxon>Arachnida</taxon>
        <taxon>Acari</taxon>
        <taxon>Acariformes</taxon>
        <taxon>Sarcoptiformes</taxon>
        <taxon>Astigmata</taxon>
        <taxon>Psoroptidia</taxon>
        <taxon>Analgoidea</taxon>
        <taxon>Pyroglyphidae</taxon>
        <taxon>Pyroglyphinae</taxon>
        <taxon>Euroglyphus</taxon>
    </lineage>
</organism>
<protein>
    <recommendedName>
        <fullName evidence="6">GON domain-containing protein</fullName>
    </recommendedName>
</protein>
<comment type="subcellular location">
    <subcellularLocation>
        <location evidence="1">Secreted</location>
    </subcellularLocation>
</comment>
<comment type="caution">
    <text evidence="7">The sequence shown here is derived from an EMBL/GenBank/DDBJ whole genome shotgun (WGS) entry which is preliminary data.</text>
</comment>
<dbReference type="AlphaFoldDB" id="A0A1Y3B180"/>
<evidence type="ECO:0000313" key="8">
    <source>
        <dbReference type="Proteomes" id="UP000194236"/>
    </source>
</evidence>